<evidence type="ECO:0000313" key="2">
    <source>
        <dbReference type="Proteomes" id="UP000732298"/>
    </source>
</evidence>
<reference evidence="1" key="1">
    <citation type="submission" date="2020-07" db="EMBL/GenBank/DDBJ databases">
        <title>Huge and variable diversity of episymbiotic CPR bacteria and DPANN archaea in groundwater ecosystems.</title>
        <authorList>
            <person name="He C.Y."/>
            <person name="Keren R."/>
            <person name="Whittaker M."/>
            <person name="Farag I.F."/>
            <person name="Doudna J."/>
            <person name="Cate J.H.D."/>
            <person name="Banfield J.F."/>
        </authorList>
    </citation>
    <scope>NUCLEOTIDE SEQUENCE</scope>
    <source>
        <strain evidence="1">NC_groundwater_1296_Ag_S-0.2um_52_80</strain>
    </source>
</reference>
<name>A0A8T3YJ75_9ARCH</name>
<comment type="caution">
    <text evidence="1">The sequence shown here is derived from an EMBL/GenBank/DDBJ whole genome shotgun (WGS) entry which is preliminary data.</text>
</comment>
<dbReference type="Proteomes" id="UP000732298">
    <property type="component" value="Unassembled WGS sequence"/>
</dbReference>
<evidence type="ECO:0000313" key="1">
    <source>
        <dbReference type="EMBL" id="MBI4210574.1"/>
    </source>
</evidence>
<protein>
    <submittedName>
        <fullName evidence="1">Uncharacterized protein</fullName>
    </submittedName>
</protein>
<sequence>FNSDEIPYISNNYSYNISTNLNQIKSDLAKTEQLIAENTAEFKVKLILDNVESKCYGETSSPISQCMITNVTGKIINEGIRPIRGVKFEYLLNDVTGKDINGIGFPQLYSPDSEIGENQSVSYKSGAYFGKENIPPGAYTLKITVIEILTEKAIATAEIFIKLQE</sequence>
<accession>A0A8T3YJ75</accession>
<dbReference type="EMBL" id="JACQPB010000036">
    <property type="protein sequence ID" value="MBI4210574.1"/>
    <property type="molecule type" value="Genomic_DNA"/>
</dbReference>
<dbReference type="AlphaFoldDB" id="A0A8T3YJ75"/>
<gene>
    <name evidence="1" type="ORF">HY544_03665</name>
</gene>
<feature type="non-terminal residue" evidence="1">
    <location>
        <position position="1"/>
    </location>
</feature>
<organism evidence="1 2">
    <name type="scientific">Candidatus Iainarchaeum sp</name>
    <dbReference type="NCBI Taxonomy" id="3101447"/>
    <lineage>
        <taxon>Archaea</taxon>
        <taxon>Candidatus Iainarchaeota</taxon>
        <taxon>Candidatus Iainarchaeia</taxon>
        <taxon>Candidatus Iainarchaeales</taxon>
        <taxon>Candidatus Iainarchaeaceae</taxon>
        <taxon>Candidatus Iainarchaeum</taxon>
    </lineage>
</organism>
<proteinExistence type="predicted"/>